<sequence>MSTVVITASIIMAVIVVAAALFTGRGRASGGHGLKRRFGPEYARVVARHEGNTKEAERELDERVQRHGSLREQPLPPGAREQYVVLWARIQDRFVDSPWEATAAADVVMARLAKERGFPGGEEFEEQLAALSVHHAGQVHGYRRVHMAVRGRAGTEEMREAVVEARDLFDELLTQRPDNSSPRRPQSSEDRSHMPRAPGRRHTKG</sequence>
<gene>
    <name evidence="3" type="ORF">AB0L03_30615</name>
</gene>
<dbReference type="Proteomes" id="UP001552479">
    <property type="component" value="Unassembled WGS sequence"/>
</dbReference>
<accession>A0ABV3J393</accession>
<keyword evidence="4" id="KW-1185">Reference proteome</keyword>
<keyword evidence="2" id="KW-0472">Membrane</keyword>
<name>A0ABV3J393_9ACTN</name>
<reference evidence="3 4" key="1">
    <citation type="submission" date="2024-06" db="EMBL/GenBank/DDBJ databases">
        <title>The Natural Products Discovery Center: Release of the First 8490 Sequenced Strains for Exploring Actinobacteria Biosynthetic Diversity.</title>
        <authorList>
            <person name="Kalkreuter E."/>
            <person name="Kautsar S.A."/>
            <person name="Yang D."/>
            <person name="Bader C.D."/>
            <person name="Teijaro C.N."/>
            <person name="Fluegel L."/>
            <person name="Davis C.M."/>
            <person name="Simpson J.R."/>
            <person name="Lauterbach L."/>
            <person name="Steele A.D."/>
            <person name="Gui C."/>
            <person name="Meng S."/>
            <person name="Li G."/>
            <person name="Viehrig K."/>
            <person name="Ye F."/>
            <person name="Su P."/>
            <person name="Kiefer A.F."/>
            <person name="Nichols A."/>
            <person name="Cepeda A.J."/>
            <person name="Yan W."/>
            <person name="Fan B."/>
            <person name="Jiang Y."/>
            <person name="Adhikari A."/>
            <person name="Zheng C.-J."/>
            <person name="Schuster L."/>
            <person name="Cowan T.M."/>
            <person name="Smanski M.J."/>
            <person name="Chevrette M.G."/>
            <person name="De Carvalho L.P.S."/>
            <person name="Shen B."/>
        </authorList>
    </citation>
    <scope>NUCLEOTIDE SEQUENCE [LARGE SCALE GENOMIC DNA]</scope>
    <source>
        <strain evidence="3 4">NPDC053791</strain>
    </source>
</reference>
<dbReference type="EMBL" id="JBFASG010000045">
    <property type="protein sequence ID" value="MEV4927117.1"/>
    <property type="molecule type" value="Genomic_DNA"/>
</dbReference>
<organism evidence="3 4">
    <name type="scientific">Streptomyces roseoverticillatus</name>
    <dbReference type="NCBI Taxonomy" id="66429"/>
    <lineage>
        <taxon>Bacteria</taxon>
        <taxon>Bacillati</taxon>
        <taxon>Actinomycetota</taxon>
        <taxon>Actinomycetes</taxon>
        <taxon>Kitasatosporales</taxon>
        <taxon>Streptomycetaceae</taxon>
        <taxon>Streptomyces</taxon>
    </lineage>
</organism>
<protein>
    <recommendedName>
        <fullName evidence="5">Secreted protein</fullName>
    </recommendedName>
</protein>
<dbReference type="RefSeq" id="WP_366090346.1">
    <property type="nucleotide sequence ID" value="NZ_JBFASG010000045.1"/>
</dbReference>
<evidence type="ECO:0008006" key="5">
    <source>
        <dbReference type="Google" id="ProtNLM"/>
    </source>
</evidence>
<proteinExistence type="predicted"/>
<evidence type="ECO:0000313" key="3">
    <source>
        <dbReference type="EMBL" id="MEV4927117.1"/>
    </source>
</evidence>
<evidence type="ECO:0000313" key="4">
    <source>
        <dbReference type="Proteomes" id="UP001552479"/>
    </source>
</evidence>
<evidence type="ECO:0000256" key="2">
    <source>
        <dbReference type="SAM" id="Phobius"/>
    </source>
</evidence>
<comment type="caution">
    <text evidence="3">The sequence shown here is derived from an EMBL/GenBank/DDBJ whole genome shotgun (WGS) entry which is preliminary data.</text>
</comment>
<keyword evidence="2" id="KW-0812">Transmembrane</keyword>
<keyword evidence="2" id="KW-1133">Transmembrane helix</keyword>
<feature type="region of interest" description="Disordered" evidence="1">
    <location>
        <begin position="171"/>
        <end position="205"/>
    </location>
</feature>
<feature type="compositionally biased region" description="Polar residues" evidence="1">
    <location>
        <begin position="176"/>
        <end position="185"/>
    </location>
</feature>
<evidence type="ECO:0000256" key="1">
    <source>
        <dbReference type="SAM" id="MobiDB-lite"/>
    </source>
</evidence>
<feature type="transmembrane region" description="Helical" evidence="2">
    <location>
        <begin position="6"/>
        <end position="24"/>
    </location>
</feature>